<protein>
    <submittedName>
        <fullName evidence="1">Uncharacterized protein</fullName>
    </submittedName>
</protein>
<dbReference type="AlphaFoldDB" id="A0A382PYN7"/>
<gene>
    <name evidence="1" type="ORF">METZ01_LOCUS330764</name>
</gene>
<dbReference type="EMBL" id="UINC01110418">
    <property type="protein sequence ID" value="SVC77910.1"/>
    <property type="molecule type" value="Genomic_DNA"/>
</dbReference>
<proteinExistence type="predicted"/>
<organism evidence="1">
    <name type="scientific">marine metagenome</name>
    <dbReference type="NCBI Taxonomy" id="408172"/>
    <lineage>
        <taxon>unclassified sequences</taxon>
        <taxon>metagenomes</taxon>
        <taxon>ecological metagenomes</taxon>
    </lineage>
</organism>
<feature type="non-terminal residue" evidence="1">
    <location>
        <position position="56"/>
    </location>
</feature>
<name>A0A382PYN7_9ZZZZ</name>
<accession>A0A382PYN7</accession>
<sequence length="56" mass="6292">MALSDVTLPVMSNIPIKKEDISVGWLTDRLSNLGYCRIDKLQLEVMTGHNPHLSQL</sequence>
<evidence type="ECO:0000313" key="1">
    <source>
        <dbReference type="EMBL" id="SVC77910.1"/>
    </source>
</evidence>
<reference evidence="1" key="1">
    <citation type="submission" date="2018-05" db="EMBL/GenBank/DDBJ databases">
        <authorList>
            <person name="Lanie J.A."/>
            <person name="Ng W.-L."/>
            <person name="Kazmierczak K.M."/>
            <person name="Andrzejewski T.M."/>
            <person name="Davidsen T.M."/>
            <person name="Wayne K.J."/>
            <person name="Tettelin H."/>
            <person name="Glass J.I."/>
            <person name="Rusch D."/>
            <person name="Podicherti R."/>
            <person name="Tsui H.-C.T."/>
            <person name="Winkler M.E."/>
        </authorList>
    </citation>
    <scope>NUCLEOTIDE SEQUENCE</scope>
</reference>